<dbReference type="PATRIC" id="fig|84531.8.peg.3478"/>
<evidence type="ECO:0000313" key="4">
    <source>
        <dbReference type="Proteomes" id="UP000060787"/>
    </source>
</evidence>
<accession>A0A0S2FDG4</accession>
<dbReference type="InterPro" id="IPR021908">
    <property type="entry name" value="YfbK_C"/>
</dbReference>
<dbReference type="PANTHER" id="PTHR10579:SF43">
    <property type="entry name" value="ZINC FINGER (C3HC4-TYPE RING FINGER) FAMILY PROTEIN"/>
    <property type="match status" value="1"/>
</dbReference>
<feature type="domain" description="VWFA" evidence="2">
    <location>
        <begin position="258"/>
        <end position="436"/>
    </location>
</feature>
<evidence type="ECO:0000313" key="3">
    <source>
        <dbReference type="EMBL" id="ALN81585.1"/>
    </source>
</evidence>
<feature type="region of interest" description="Disordered" evidence="1">
    <location>
        <begin position="42"/>
        <end position="62"/>
    </location>
</feature>
<dbReference type="Pfam" id="PF00092">
    <property type="entry name" value="VWA"/>
    <property type="match status" value="1"/>
</dbReference>
<feature type="compositionally biased region" description="Low complexity" evidence="1">
    <location>
        <begin position="42"/>
        <end position="53"/>
    </location>
</feature>
<dbReference type="STRING" id="84531.LA76x_3462"/>
<evidence type="ECO:0000259" key="2">
    <source>
        <dbReference type="PROSITE" id="PS50234"/>
    </source>
</evidence>
<dbReference type="Pfam" id="PF12450">
    <property type="entry name" value="vWF_A"/>
    <property type="match status" value="1"/>
</dbReference>
<keyword evidence="3" id="KW-0449">Lipoprotein</keyword>
<dbReference type="PROSITE" id="PS50234">
    <property type="entry name" value="VWFA"/>
    <property type="match status" value="1"/>
</dbReference>
<organism evidence="3 4">
    <name type="scientific">Lysobacter antibioticus</name>
    <dbReference type="NCBI Taxonomy" id="84531"/>
    <lineage>
        <taxon>Bacteria</taxon>
        <taxon>Pseudomonadati</taxon>
        <taxon>Pseudomonadota</taxon>
        <taxon>Gammaproteobacteria</taxon>
        <taxon>Lysobacterales</taxon>
        <taxon>Lysobacteraceae</taxon>
        <taxon>Lysobacter</taxon>
    </lineage>
</organism>
<sequence>MLTALAFSIAGCQAPGELAQSRDKSEGDALVVEVAPHDDAAAAADAAASAAAAPPAPPAPLAEAAKPIRADARAKGAAGQSRGQVFAEAKAMPAGNAAAQSTSLDRVQVSGSRIGPAPRMLKRSVSAQMAAPAALVPPPPPPMYQASADTEKYAEREDNPVHRTSEQPLSTFSIDVDTGSYANVRRMLSNGQRPPADAVRAEEFINYFDYGHAAPASLATPFRVSTELAPAPWSAQRQLLMIGIKGFDVPKKTLPPANLVFLIDTSGSMDSPDKLPLLKSSFSLLTKQLRAQDRISIVVYAGSAGLVLPPTPGDRQEEILAALDRLQAGGSTNGGDGIRLAYAMAKQAYVNNGVNRVILATDGDFNVGTVDNNALETLVADQRKSGIALTTLGFGQGNYNDELSEKLADVGDGNHAYIDTLQEARKVLVEEMGSTLMTIARDVKIQIEFNPAQVAEYRLIGYENRLLKREDFANDKVDAGDIGAGHEVTALYELTPVGSSAMRLPALRYGGSAPALGQGGEIANLKLRYKRPGEDRSQLIETPVRRSSLRLVASEPMRMAASVAAFADTLRGGSQYDGWGWDQIIATARGLKLDDRWGQRAEFIGLVERAKVQIGEIGRVGPVAGVAVSE</sequence>
<dbReference type="InterPro" id="IPR036465">
    <property type="entry name" value="vWFA_dom_sf"/>
</dbReference>
<dbReference type="InterPro" id="IPR051266">
    <property type="entry name" value="CLCR"/>
</dbReference>
<proteinExistence type="predicted"/>
<dbReference type="Pfam" id="PF12034">
    <property type="entry name" value="YfbK_C"/>
    <property type="match status" value="1"/>
</dbReference>
<dbReference type="Gene3D" id="3.40.50.410">
    <property type="entry name" value="von Willebrand factor, type A domain"/>
    <property type="match status" value="1"/>
</dbReference>
<protein>
    <submittedName>
        <fullName evidence="3">Putative lipoprotein</fullName>
    </submittedName>
</protein>
<dbReference type="EMBL" id="CP011129">
    <property type="protein sequence ID" value="ALN81585.1"/>
    <property type="molecule type" value="Genomic_DNA"/>
</dbReference>
<dbReference type="PANTHER" id="PTHR10579">
    <property type="entry name" value="CALCIUM-ACTIVATED CHLORIDE CHANNEL REGULATOR"/>
    <property type="match status" value="1"/>
</dbReference>
<dbReference type="InterPro" id="IPR022156">
    <property type="entry name" value="Uncharacterised_YfbK_N"/>
</dbReference>
<name>A0A0S2FDG4_LYSAN</name>
<dbReference type="SUPFAM" id="SSF53300">
    <property type="entry name" value="vWA-like"/>
    <property type="match status" value="1"/>
</dbReference>
<evidence type="ECO:0000256" key="1">
    <source>
        <dbReference type="SAM" id="MobiDB-lite"/>
    </source>
</evidence>
<dbReference type="eggNOG" id="COG2304">
    <property type="taxonomic scope" value="Bacteria"/>
</dbReference>
<gene>
    <name evidence="3" type="ORF">LA76x_3462</name>
</gene>
<dbReference type="AlphaFoldDB" id="A0A0S2FDG4"/>
<dbReference type="CDD" id="cd01465">
    <property type="entry name" value="vWA_subgroup"/>
    <property type="match status" value="1"/>
</dbReference>
<dbReference type="Proteomes" id="UP000060787">
    <property type="component" value="Chromosome"/>
</dbReference>
<dbReference type="SMART" id="SM00327">
    <property type="entry name" value="VWA"/>
    <property type="match status" value="1"/>
</dbReference>
<reference evidence="3 4" key="1">
    <citation type="journal article" date="2015" name="BMC Genomics">
        <title>Comparative genomics and metabolic profiling of the genus Lysobacter.</title>
        <authorList>
            <person name="de Bruijn I."/>
            <person name="Cheng X."/>
            <person name="de Jager V."/>
            <person name="Exposito R.G."/>
            <person name="Watrous J."/>
            <person name="Patel N."/>
            <person name="Postma J."/>
            <person name="Dorrestein P.C."/>
            <person name="Kobayashi D."/>
            <person name="Raaijmakers J.M."/>
        </authorList>
    </citation>
    <scope>NUCLEOTIDE SEQUENCE [LARGE SCALE GENOMIC DNA]</scope>
    <source>
        <strain evidence="3 4">76</strain>
    </source>
</reference>
<dbReference type="InterPro" id="IPR002035">
    <property type="entry name" value="VWF_A"/>
</dbReference>
<keyword evidence="4" id="KW-1185">Reference proteome</keyword>
<dbReference type="KEGG" id="lab:LA76x_3462"/>